<dbReference type="InterPro" id="IPR003594">
    <property type="entry name" value="HATPase_dom"/>
</dbReference>
<evidence type="ECO:0000256" key="10">
    <source>
        <dbReference type="ARBA" id="ARBA00023136"/>
    </source>
</evidence>
<keyword evidence="4" id="KW-0597">Phosphoprotein</keyword>
<dbReference type="SMART" id="SM00304">
    <property type="entry name" value="HAMP"/>
    <property type="match status" value="1"/>
</dbReference>
<keyword evidence="9" id="KW-0902">Two-component regulatory system</keyword>
<dbReference type="EMBL" id="CP058316">
    <property type="protein sequence ID" value="QLD11515.1"/>
    <property type="molecule type" value="Genomic_DNA"/>
</dbReference>
<proteinExistence type="predicted"/>
<feature type="region of interest" description="Disordered" evidence="11">
    <location>
        <begin position="471"/>
        <end position="517"/>
    </location>
</feature>
<dbReference type="GO" id="GO:0000155">
    <property type="term" value="F:phosphorelay sensor kinase activity"/>
    <property type="evidence" value="ECO:0007669"/>
    <property type="project" value="InterPro"/>
</dbReference>
<feature type="domain" description="HAMP" evidence="14">
    <location>
        <begin position="206"/>
        <end position="258"/>
    </location>
</feature>
<feature type="transmembrane region" description="Helical" evidence="12">
    <location>
        <begin position="20"/>
        <end position="41"/>
    </location>
</feature>
<keyword evidence="6 12" id="KW-0812">Transmembrane</keyword>
<dbReference type="Pfam" id="PF00512">
    <property type="entry name" value="HisKA"/>
    <property type="match status" value="1"/>
</dbReference>
<dbReference type="SUPFAM" id="SSF158472">
    <property type="entry name" value="HAMP domain-like"/>
    <property type="match status" value="1"/>
</dbReference>
<dbReference type="InterPro" id="IPR003660">
    <property type="entry name" value="HAMP_dom"/>
</dbReference>
<evidence type="ECO:0000256" key="1">
    <source>
        <dbReference type="ARBA" id="ARBA00000085"/>
    </source>
</evidence>
<dbReference type="RefSeq" id="WP_178011510.1">
    <property type="nucleotide sequence ID" value="NZ_CP058316.1"/>
</dbReference>
<gene>
    <name evidence="15" type="ORF">HW566_06850</name>
</gene>
<dbReference type="InterPro" id="IPR004358">
    <property type="entry name" value="Sig_transdc_His_kin-like_C"/>
</dbReference>
<dbReference type="GO" id="GO:0005886">
    <property type="term" value="C:plasma membrane"/>
    <property type="evidence" value="ECO:0007669"/>
    <property type="project" value="UniProtKB-SubCell"/>
</dbReference>
<evidence type="ECO:0000256" key="4">
    <source>
        <dbReference type="ARBA" id="ARBA00022553"/>
    </source>
</evidence>
<dbReference type="Gene3D" id="1.10.287.130">
    <property type="match status" value="1"/>
</dbReference>
<dbReference type="CDD" id="cd00082">
    <property type="entry name" value="HisKA"/>
    <property type="match status" value="1"/>
</dbReference>
<evidence type="ECO:0000256" key="9">
    <source>
        <dbReference type="ARBA" id="ARBA00023012"/>
    </source>
</evidence>
<keyword evidence="10 12" id="KW-0472">Membrane</keyword>
<evidence type="ECO:0000256" key="7">
    <source>
        <dbReference type="ARBA" id="ARBA00022777"/>
    </source>
</evidence>
<dbReference type="InterPro" id="IPR036097">
    <property type="entry name" value="HisK_dim/P_sf"/>
</dbReference>
<evidence type="ECO:0000313" key="16">
    <source>
        <dbReference type="Proteomes" id="UP000509638"/>
    </source>
</evidence>
<dbReference type="SMART" id="SM00388">
    <property type="entry name" value="HisKA"/>
    <property type="match status" value="1"/>
</dbReference>
<dbReference type="PANTHER" id="PTHR45436:SF5">
    <property type="entry name" value="SENSOR HISTIDINE KINASE TRCS"/>
    <property type="match status" value="1"/>
</dbReference>
<organism evidence="15 16">
    <name type="scientific">Microbacterium oleivorans</name>
    <dbReference type="NCBI Taxonomy" id="273677"/>
    <lineage>
        <taxon>Bacteria</taxon>
        <taxon>Bacillati</taxon>
        <taxon>Actinomycetota</taxon>
        <taxon>Actinomycetes</taxon>
        <taxon>Micrococcales</taxon>
        <taxon>Microbacteriaceae</taxon>
        <taxon>Microbacterium</taxon>
    </lineage>
</organism>
<dbReference type="Pfam" id="PF00672">
    <property type="entry name" value="HAMP"/>
    <property type="match status" value="1"/>
</dbReference>
<dbReference type="Pfam" id="PF02518">
    <property type="entry name" value="HATPase_c"/>
    <property type="match status" value="1"/>
</dbReference>
<dbReference type="InterPro" id="IPR050428">
    <property type="entry name" value="TCS_sensor_his_kinase"/>
</dbReference>
<dbReference type="Gene3D" id="3.30.565.10">
    <property type="entry name" value="Histidine kinase-like ATPase, C-terminal domain"/>
    <property type="match status" value="1"/>
</dbReference>
<dbReference type="PRINTS" id="PR00344">
    <property type="entry name" value="BCTRLSENSOR"/>
</dbReference>
<feature type="domain" description="Histidine kinase" evidence="13">
    <location>
        <begin position="266"/>
        <end position="473"/>
    </location>
</feature>
<comment type="catalytic activity">
    <reaction evidence="1">
        <text>ATP + protein L-histidine = ADP + protein N-phospho-L-histidine.</text>
        <dbReference type="EC" id="2.7.13.3"/>
    </reaction>
</comment>
<evidence type="ECO:0000259" key="14">
    <source>
        <dbReference type="PROSITE" id="PS50885"/>
    </source>
</evidence>
<dbReference type="InterPro" id="IPR036890">
    <property type="entry name" value="HATPase_C_sf"/>
</dbReference>
<evidence type="ECO:0000256" key="11">
    <source>
        <dbReference type="SAM" id="MobiDB-lite"/>
    </source>
</evidence>
<dbReference type="CDD" id="cd00075">
    <property type="entry name" value="HATPase"/>
    <property type="match status" value="1"/>
</dbReference>
<dbReference type="Gene3D" id="6.10.340.10">
    <property type="match status" value="1"/>
</dbReference>
<dbReference type="SMART" id="SM00387">
    <property type="entry name" value="HATPase_c"/>
    <property type="match status" value="1"/>
</dbReference>
<dbReference type="CDD" id="cd06225">
    <property type="entry name" value="HAMP"/>
    <property type="match status" value="1"/>
</dbReference>
<dbReference type="SUPFAM" id="SSF47384">
    <property type="entry name" value="Homodimeric domain of signal transducing histidine kinase"/>
    <property type="match status" value="1"/>
</dbReference>
<dbReference type="InterPro" id="IPR003661">
    <property type="entry name" value="HisK_dim/P_dom"/>
</dbReference>
<dbReference type="PROSITE" id="PS50109">
    <property type="entry name" value="HIS_KIN"/>
    <property type="match status" value="1"/>
</dbReference>
<evidence type="ECO:0000256" key="5">
    <source>
        <dbReference type="ARBA" id="ARBA00022679"/>
    </source>
</evidence>
<dbReference type="AlphaFoldDB" id="A0A7D5IYS9"/>
<evidence type="ECO:0000256" key="3">
    <source>
        <dbReference type="ARBA" id="ARBA00012438"/>
    </source>
</evidence>
<feature type="transmembrane region" description="Helical" evidence="12">
    <location>
        <begin position="185"/>
        <end position="206"/>
    </location>
</feature>
<dbReference type="PROSITE" id="PS50885">
    <property type="entry name" value="HAMP"/>
    <property type="match status" value="1"/>
</dbReference>
<sequence length="517" mass="53995">MTPAAAPRTGVVWTVRTRIVLVIVVVSALGMLSVGVAVYLVERDRILADVDERLRASLESARALVATGLGGEPWPSSQAALEAVVTRTSPDDNTGALGVIDGTAALIPGVPLDVDLQSAPGFVGYVSEVAATDPALGTYADDGVAWRYLAAPIAVADSPSPGTVLFVTAYDLDAELAEIDDPARVYLIAAAVAIVLIAGAAGIVAARLLRPLRRMRETAARVSARSLAERLPVRGNDDVSHLAATMNDMLDRLDAALDAQRRLLSDVGHELKTPLTIVSGHLEVMDAGDASDVRETRELVIDELARMGRLVQDLADEAALHGPAPLAMQPVDAAALLRQIARKAEGLEGARVTLAEVAAARIAGDPARITQAVLQLAQNGVTHGGGDLTLGSRRTPDAVELWVRDRGPGVPADERDRVFDRFHRGDAGGRGAEGSGLGLSIVLVIARAHGGTAWVRDAPGGGAEFVVSIPRQSDAASPGDPGTQGHRRVTVDGREVIVPPVPPLHRPAARSPRSPQE</sequence>
<evidence type="ECO:0000259" key="13">
    <source>
        <dbReference type="PROSITE" id="PS50109"/>
    </source>
</evidence>
<accession>A0A7D5IYS9</accession>
<dbReference type="EC" id="2.7.13.3" evidence="3"/>
<keyword evidence="8 12" id="KW-1133">Transmembrane helix</keyword>
<dbReference type="PANTHER" id="PTHR45436">
    <property type="entry name" value="SENSOR HISTIDINE KINASE YKOH"/>
    <property type="match status" value="1"/>
</dbReference>
<dbReference type="SUPFAM" id="SSF55874">
    <property type="entry name" value="ATPase domain of HSP90 chaperone/DNA topoisomerase II/histidine kinase"/>
    <property type="match status" value="1"/>
</dbReference>
<evidence type="ECO:0000256" key="8">
    <source>
        <dbReference type="ARBA" id="ARBA00022989"/>
    </source>
</evidence>
<evidence type="ECO:0000313" key="15">
    <source>
        <dbReference type="EMBL" id="QLD11515.1"/>
    </source>
</evidence>
<dbReference type="InterPro" id="IPR005467">
    <property type="entry name" value="His_kinase_dom"/>
</dbReference>
<evidence type="ECO:0000256" key="2">
    <source>
        <dbReference type="ARBA" id="ARBA00004236"/>
    </source>
</evidence>
<evidence type="ECO:0000256" key="12">
    <source>
        <dbReference type="SAM" id="Phobius"/>
    </source>
</evidence>
<reference evidence="15 16" key="1">
    <citation type="submission" date="2020-06" db="EMBL/GenBank/DDBJ databases">
        <authorList>
            <person name="Jo H."/>
        </authorList>
    </citation>
    <scope>NUCLEOTIDE SEQUENCE [LARGE SCALE GENOMIC DNA]</scope>
    <source>
        <strain evidence="15 16">I46</strain>
    </source>
</reference>
<name>A0A7D5IYS9_9MICO</name>
<comment type="subcellular location">
    <subcellularLocation>
        <location evidence="2">Cell membrane</location>
    </subcellularLocation>
</comment>
<keyword evidence="5" id="KW-0808">Transferase</keyword>
<dbReference type="Proteomes" id="UP000509638">
    <property type="component" value="Chromosome"/>
</dbReference>
<evidence type="ECO:0000256" key="6">
    <source>
        <dbReference type="ARBA" id="ARBA00022692"/>
    </source>
</evidence>
<protein>
    <recommendedName>
        <fullName evidence="3">histidine kinase</fullName>
        <ecNumber evidence="3">2.7.13.3</ecNumber>
    </recommendedName>
</protein>
<keyword evidence="7 15" id="KW-0418">Kinase</keyword>